<evidence type="ECO:0000259" key="3">
    <source>
        <dbReference type="PROSITE" id="PS50977"/>
    </source>
</evidence>
<gene>
    <name evidence="4" type="ORF">E1262_18545</name>
</gene>
<organism evidence="4 5">
    <name type="scientific">Jiangella aurantiaca</name>
    <dbReference type="NCBI Taxonomy" id="2530373"/>
    <lineage>
        <taxon>Bacteria</taxon>
        <taxon>Bacillati</taxon>
        <taxon>Actinomycetota</taxon>
        <taxon>Actinomycetes</taxon>
        <taxon>Jiangellales</taxon>
        <taxon>Jiangellaceae</taxon>
        <taxon>Jiangella</taxon>
    </lineage>
</organism>
<dbReference type="Pfam" id="PF00440">
    <property type="entry name" value="TetR_N"/>
    <property type="match status" value="1"/>
</dbReference>
<evidence type="ECO:0000256" key="2">
    <source>
        <dbReference type="PROSITE-ProRule" id="PRU00335"/>
    </source>
</evidence>
<name>A0A4R5A8Z1_9ACTN</name>
<dbReference type="GO" id="GO:0003700">
    <property type="term" value="F:DNA-binding transcription factor activity"/>
    <property type="evidence" value="ECO:0007669"/>
    <property type="project" value="TreeGrafter"/>
</dbReference>
<dbReference type="InterPro" id="IPR050109">
    <property type="entry name" value="HTH-type_TetR-like_transc_reg"/>
</dbReference>
<dbReference type="InterPro" id="IPR009057">
    <property type="entry name" value="Homeodomain-like_sf"/>
</dbReference>
<keyword evidence="1 2" id="KW-0238">DNA-binding</keyword>
<dbReference type="AlphaFoldDB" id="A0A4R5A8Z1"/>
<dbReference type="EMBL" id="SMLB01000027">
    <property type="protein sequence ID" value="TDD67650.1"/>
    <property type="molecule type" value="Genomic_DNA"/>
</dbReference>
<dbReference type="Gene3D" id="1.10.357.10">
    <property type="entry name" value="Tetracycline Repressor, domain 2"/>
    <property type="match status" value="1"/>
</dbReference>
<comment type="caution">
    <text evidence="4">The sequence shown here is derived from an EMBL/GenBank/DDBJ whole genome shotgun (WGS) entry which is preliminary data.</text>
</comment>
<proteinExistence type="predicted"/>
<feature type="DNA-binding region" description="H-T-H motif" evidence="2">
    <location>
        <begin position="37"/>
        <end position="56"/>
    </location>
</feature>
<dbReference type="Proteomes" id="UP000295217">
    <property type="component" value="Unassembled WGS sequence"/>
</dbReference>
<evidence type="ECO:0000313" key="5">
    <source>
        <dbReference type="Proteomes" id="UP000295217"/>
    </source>
</evidence>
<dbReference type="GO" id="GO:0000976">
    <property type="term" value="F:transcription cis-regulatory region binding"/>
    <property type="evidence" value="ECO:0007669"/>
    <property type="project" value="TreeGrafter"/>
</dbReference>
<accession>A0A4R5A8Z1</accession>
<keyword evidence="5" id="KW-1185">Reference proteome</keyword>
<evidence type="ECO:0000313" key="4">
    <source>
        <dbReference type="EMBL" id="TDD67650.1"/>
    </source>
</evidence>
<sequence>MTAVREQGERADAAKNRARVLAAAAELFRDRPAETVTMEDIARAAGVGKGTLYRRYPSREAIAVALLDDHERALQEQLIAGPPPLGPGAPPAERLATFYRAVTDLLEQHGHLALAGETGARRFGTGAYGFWRAHVGSLLTAAGIAEGRAALVDLLLAPLAPELYRYQRDAGLSSRQIADGLTVLAERVLA</sequence>
<reference evidence="4 5" key="1">
    <citation type="submission" date="2019-02" db="EMBL/GenBank/DDBJ databases">
        <title>Draft genome sequences of novel Actinobacteria.</title>
        <authorList>
            <person name="Sahin N."/>
            <person name="Ay H."/>
            <person name="Saygin H."/>
        </authorList>
    </citation>
    <scope>NUCLEOTIDE SEQUENCE [LARGE SCALE GENOMIC DNA]</scope>
    <source>
        <strain evidence="4 5">8K307</strain>
    </source>
</reference>
<dbReference type="InterPro" id="IPR001647">
    <property type="entry name" value="HTH_TetR"/>
</dbReference>
<dbReference type="PANTHER" id="PTHR30055">
    <property type="entry name" value="HTH-TYPE TRANSCRIPTIONAL REGULATOR RUTR"/>
    <property type="match status" value="1"/>
</dbReference>
<evidence type="ECO:0000256" key="1">
    <source>
        <dbReference type="ARBA" id="ARBA00023125"/>
    </source>
</evidence>
<dbReference type="PANTHER" id="PTHR30055:SF209">
    <property type="entry name" value="POSSIBLE TRANSCRIPTIONAL REGULATORY PROTEIN (PROBABLY TETR-FAMILY)"/>
    <property type="match status" value="1"/>
</dbReference>
<dbReference type="SUPFAM" id="SSF46689">
    <property type="entry name" value="Homeodomain-like"/>
    <property type="match status" value="1"/>
</dbReference>
<dbReference type="OrthoDB" id="4542210at2"/>
<protein>
    <submittedName>
        <fullName evidence="4">TetR/AcrR family transcriptional regulator</fullName>
    </submittedName>
</protein>
<feature type="domain" description="HTH tetR-type" evidence="3">
    <location>
        <begin position="14"/>
        <end position="74"/>
    </location>
</feature>
<dbReference type="PRINTS" id="PR00455">
    <property type="entry name" value="HTHTETR"/>
</dbReference>
<dbReference type="PROSITE" id="PS50977">
    <property type="entry name" value="HTH_TETR_2"/>
    <property type="match status" value="1"/>
</dbReference>
<dbReference type="RefSeq" id="WP_132104622.1">
    <property type="nucleotide sequence ID" value="NZ_SMLB01000027.1"/>
</dbReference>